<dbReference type="SMART" id="SM00343">
    <property type="entry name" value="ZnF_C2HC"/>
    <property type="match status" value="2"/>
</dbReference>
<keyword evidence="5" id="KW-1185">Reference proteome</keyword>
<keyword evidence="1" id="KW-0862">Zinc</keyword>
<sequence>MSIHQIQLDRLSQKFANLANKRSPEIDPGPSMATSRPKLYTEIVQQPVNPTIWRAKSENIPIESKARLIRCKVEEIRSKSTQSNPMCLCCGSAGHLAKVCRNAQLCFVCNKFGHRSIVCRASTSIFPFTPIAKPKPPEIDRVSSPSLPSNLDPTVADPPAPDSPILLKQESTMTQLRTSSNNHSRAQAISVARASTTTFRAPIQIFTPSPSVEAAEKDFKQSFILDDVAGWGPEQVERVLHRLFDQYKWRVAVFDEFRYLIKAPSMAWKQATAKRGSLTLDGIQFPVIGWDPSLNEATRNRYDYRFARVRVGACDPAFFTEKHWMLVRNIAGYVSSFDLDIEVEIEQTESVNAWLARTPNFAPTRPPRGLATRRAPPPPPPAVTSAAEHKMDEDLLEDPPADERLKAPATLGCNESDPRDGHFTEDSDSDHDHFMKSMQHMISRGGTHGDSAKTEAN</sequence>
<name>A0A833VJG7_9POAL</name>
<evidence type="ECO:0000313" key="4">
    <source>
        <dbReference type="EMBL" id="KAF3325408.1"/>
    </source>
</evidence>
<feature type="region of interest" description="Disordered" evidence="2">
    <location>
        <begin position="359"/>
        <end position="457"/>
    </location>
</feature>
<dbReference type="SUPFAM" id="SSF57756">
    <property type="entry name" value="Retrovirus zinc finger-like domains"/>
    <property type="match status" value="1"/>
</dbReference>
<evidence type="ECO:0000256" key="2">
    <source>
        <dbReference type="SAM" id="MobiDB-lite"/>
    </source>
</evidence>
<keyword evidence="1" id="KW-0863">Zinc-finger</keyword>
<evidence type="ECO:0000313" key="5">
    <source>
        <dbReference type="Proteomes" id="UP000623129"/>
    </source>
</evidence>
<dbReference type="Gene3D" id="4.10.60.10">
    <property type="entry name" value="Zinc finger, CCHC-type"/>
    <property type="match status" value="1"/>
</dbReference>
<feature type="domain" description="CCHC-type" evidence="3">
    <location>
        <begin position="87"/>
        <end position="102"/>
    </location>
</feature>
<dbReference type="InterPro" id="IPR036875">
    <property type="entry name" value="Znf_CCHC_sf"/>
</dbReference>
<dbReference type="Proteomes" id="UP000623129">
    <property type="component" value="Unassembled WGS sequence"/>
</dbReference>
<dbReference type="InterPro" id="IPR001878">
    <property type="entry name" value="Znf_CCHC"/>
</dbReference>
<feature type="compositionally biased region" description="Polar residues" evidence="2">
    <location>
        <begin position="143"/>
        <end position="152"/>
    </location>
</feature>
<evidence type="ECO:0000259" key="3">
    <source>
        <dbReference type="PROSITE" id="PS50158"/>
    </source>
</evidence>
<evidence type="ECO:0000256" key="1">
    <source>
        <dbReference type="PROSITE-ProRule" id="PRU00047"/>
    </source>
</evidence>
<reference evidence="4" key="1">
    <citation type="submission" date="2020-01" db="EMBL/GenBank/DDBJ databases">
        <title>Genome sequence of Kobresia littledalei, the first chromosome-level genome in the family Cyperaceae.</title>
        <authorList>
            <person name="Qu G."/>
        </authorList>
    </citation>
    <scope>NUCLEOTIDE SEQUENCE</scope>
    <source>
        <strain evidence="4">C.B.Clarke</strain>
        <tissue evidence="4">Leaf</tissue>
    </source>
</reference>
<keyword evidence="1" id="KW-0479">Metal-binding</keyword>
<feature type="compositionally biased region" description="Basic and acidic residues" evidence="2">
    <location>
        <begin position="416"/>
        <end position="435"/>
    </location>
</feature>
<dbReference type="PROSITE" id="PS50158">
    <property type="entry name" value="ZF_CCHC"/>
    <property type="match status" value="1"/>
</dbReference>
<dbReference type="EMBL" id="SWLB01000020">
    <property type="protein sequence ID" value="KAF3325408.1"/>
    <property type="molecule type" value="Genomic_DNA"/>
</dbReference>
<gene>
    <name evidence="4" type="ORF">FCM35_KLT10479</name>
</gene>
<feature type="region of interest" description="Disordered" evidence="2">
    <location>
        <begin position="136"/>
        <end position="155"/>
    </location>
</feature>
<proteinExistence type="predicted"/>
<comment type="caution">
    <text evidence="4">The sequence shown here is derived from an EMBL/GenBank/DDBJ whole genome shotgun (WGS) entry which is preliminary data.</text>
</comment>
<dbReference type="GO" id="GO:0003676">
    <property type="term" value="F:nucleic acid binding"/>
    <property type="evidence" value="ECO:0007669"/>
    <property type="project" value="InterPro"/>
</dbReference>
<organism evidence="4 5">
    <name type="scientific">Carex littledalei</name>
    <dbReference type="NCBI Taxonomy" id="544730"/>
    <lineage>
        <taxon>Eukaryota</taxon>
        <taxon>Viridiplantae</taxon>
        <taxon>Streptophyta</taxon>
        <taxon>Embryophyta</taxon>
        <taxon>Tracheophyta</taxon>
        <taxon>Spermatophyta</taxon>
        <taxon>Magnoliopsida</taxon>
        <taxon>Liliopsida</taxon>
        <taxon>Poales</taxon>
        <taxon>Cyperaceae</taxon>
        <taxon>Cyperoideae</taxon>
        <taxon>Cariceae</taxon>
        <taxon>Carex</taxon>
        <taxon>Carex subgen. Euthyceras</taxon>
    </lineage>
</organism>
<dbReference type="AlphaFoldDB" id="A0A833VJG7"/>
<accession>A0A833VJG7</accession>
<dbReference type="OrthoDB" id="2272416at2759"/>
<dbReference type="GO" id="GO:0008270">
    <property type="term" value="F:zinc ion binding"/>
    <property type="evidence" value="ECO:0007669"/>
    <property type="project" value="UniProtKB-KW"/>
</dbReference>
<protein>
    <recommendedName>
        <fullName evidence="3">CCHC-type domain-containing protein</fullName>
    </recommendedName>
</protein>